<sequence>MKLDYHMHFEKGSYDEAWAEGFFEAAKRRGLDEIGISEHSHTFPEFEALYYHDLILDDSFIGTFQKKWLKSNKFKYTLDDYFRFMEKLRRRHPSVKTGIEVCNFEEQDKVRDILRDYPFDYIIGSVHFLRGWAYDSAEIKAEWNRHPLEEIYDWYAEEVEKLAASGLYDVLGHPFNIRLFRYLPDFDVTPYLERVARAMAKAHMAVDVNTGTYYRYPIEEISPYPDFMRVAARCDLPIITSSDAHKPEDCGAYNDEAVAYARDFGYTHLLHFEQRKRTEVPLG</sequence>
<protein>
    <recommendedName>
        <fullName evidence="3 8">Histidinol-phosphatase</fullName>
        <shortName evidence="8">HolPase</shortName>
        <ecNumber evidence="3 8">3.1.3.15</ecNumber>
    </recommendedName>
</protein>
<evidence type="ECO:0000259" key="9">
    <source>
        <dbReference type="Pfam" id="PF02811"/>
    </source>
</evidence>
<dbReference type="AlphaFoldDB" id="A0A848BBP8"/>
<dbReference type="UniPathway" id="UPA00031">
    <property type="reaction ID" value="UER00013"/>
</dbReference>
<evidence type="ECO:0000313" key="10">
    <source>
        <dbReference type="EMBL" id="NMD99514.1"/>
    </source>
</evidence>
<evidence type="ECO:0000256" key="1">
    <source>
        <dbReference type="ARBA" id="ARBA00004970"/>
    </source>
</evidence>
<dbReference type="Proteomes" id="UP000543804">
    <property type="component" value="Unassembled WGS sequence"/>
</dbReference>
<evidence type="ECO:0000256" key="7">
    <source>
        <dbReference type="ARBA" id="ARBA00049158"/>
    </source>
</evidence>
<keyword evidence="5 8" id="KW-0378">Hydrolase</keyword>
<dbReference type="InterPro" id="IPR016195">
    <property type="entry name" value="Pol/histidinol_Pase-like"/>
</dbReference>
<keyword evidence="6 8" id="KW-0368">Histidine biosynthesis</keyword>
<evidence type="ECO:0000256" key="3">
    <source>
        <dbReference type="ARBA" id="ARBA00013085"/>
    </source>
</evidence>
<dbReference type="GO" id="GO:0000105">
    <property type="term" value="P:L-histidine biosynthetic process"/>
    <property type="evidence" value="ECO:0007669"/>
    <property type="project" value="UniProtKB-UniRule"/>
</dbReference>
<dbReference type="EC" id="3.1.3.15" evidence="3 8"/>
<keyword evidence="11" id="KW-1185">Reference proteome</keyword>
<evidence type="ECO:0000256" key="4">
    <source>
        <dbReference type="ARBA" id="ARBA00022605"/>
    </source>
</evidence>
<comment type="caution">
    <text evidence="10">The sequence shown here is derived from an EMBL/GenBank/DDBJ whole genome shotgun (WGS) entry which is preliminary data.</text>
</comment>
<evidence type="ECO:0000256" key="6">
    <source>
        <dbReference type="ARBA" id="ARBA00023102"/>
    </source>
</evidence>
<dbReference type="SUPFAM" id="SSF89550">
    <property type="entry name" value="PHP domain-like"/>
    <property type="match status" value="1"/>
</dbReference>
<dbReference type="InterPro" id="IPR010140">
    <property type="entry name" value="Histidinol_P_phosphatase_HisJ"/>
</dbReference>
<dbReference type="GO" id="GO:0004401">
    <property type="term" value="F:histidinol-phosphatase activity"/>
    <property type="evidence" value="ECO:0007669"/>
    <property type="project" value="UniProtKB-UniRule"/>
</dbReference>
<comment type="pathway">
    <text evidence="1 8">Amino-acid biosynthesis; L-histidine biosynthesis; L-histidine from 5-phospho-alpha-D-ribose 1-diphosphate: step 8/9.</text>
</comment>
<keyword evidence="4 8" id="KW-0028">Amino-acid biosynthesis</keyword>
<comment type="similarity">
    <text evidence="2 8">Belongs to the PHP hydrolase family. HisK subfamily.</text>
</comment>
<reference evidence="10 11" key="1">
    <citation type="submission" date="2020-04" db="EMBL/GenBank/DDBJ databases">
        <authorList>
            <person name="Hitch T.C.A."/>
            <person name="Wylensek D."/>
            <person name="Clavel T."/>
        </authorList>
    </citation>
    <scope>NUCLEOTIDE SEQUENCE [LARGE SCALE GENOMIC DNA]</scope>
    <source>
        <strain evidence="10 11">PG-130-P53-12</strain>
    </source>
</reference>
<feature type="domain" description="PHP" evidence="9">
    <location>
        <begin position="4"/>
        <end position="210"/>
    </location>
</feature>
<dbReference type="CDD" id="cd12110">
    <property type="entry name" value="PHP_HisPPase_Hisj_like"/>
    <property type="match status" value="1"/>
</dbReference>
<evidence type="ECO:0000256" key="2">
    <source>
        <dbReference type="ARBA" id="ARBA00009152"/>
    </source>
</evidence>
<evidence type="ECO:0000313" key="11">
    <source>
        <dbReference type="Proteomes" id="UP000543804"/>
    </source>
</evidence>
<dbReference type="PANTHER" id="PTHR21039">
    <property type="entry name" value="HISTIDINOL PHOSPHATASE-RELATED"/>
    <property type="match status" value="1"/>
</dbReference>
<gene>
    <name evidence="10" type="ORF">HF878_08565</name>
</gene>
<accession>A0A848BBP8</accession>
<dbReference type="Pfam" id="PF02811">
    <property type="entry name" value="PHP"/>
    <property type="match status" value="1"/>
</dbReference>
<dbReference type="InterPro" id="IPR004013">
    <property type="entry name" value="PHP_dom"/>
</dbReference>
<proteinExistence type="inferred from homology"/>
<name>A0A848BBP8_9FIRM</name>
<dbReference type="PANTHER" id="PTHR21039:SF0">
    <property type="entry name" value="HISTIDINOL-PHOSPHATASE"/>
    <property type="match status" value="1"/>
</dbReference>
<dbReference type="Gene3D" id="3.20.20.140">
    <property type="entry name" value="Metal-dependent hydrolases"/>
    <property type="match status" value="1"/>
</dbReference>
<evidence type="ECO:0000256" key="8">
    <source>
        <dbReference type="RuleBase" id="RU366003"/>
    </source>
</evidence>
<organism evidence="10 11">
    <name type="scientific">Selenomonas bovis</name>
    <dbReference type="NCBI Taxonomy" id="416586"/>
    <lineage>
        <taxon>Bacteria</taxon>
        <taxon>Bacillati</taxon>
        <taxon>Bacillota</taxon>
        <taxon>Negativicutes</taxon>
        <taxon>Selenomonadales</taxon>
        <taxon>Selenomonadaceae</taxon>
        <taxon>Selenomonas</taxon>
    </lineage>
</organism>
<dbReference type="RefSeq" id="WP_170077823.1">
    <property type="nucleotide sequence ID" value="NZ_JABAFA010000035.1"/>
</dbReference>
<comment type="catalytic activity">
    <reaction evidence="7 8">
        <text>L-histidinol phosphate + H2O = L-histidinol + phosphate</text>
        <dbReference type="Rhea" id="RHEA:14465"/>
        <dbReference type="ChEBI" id="CHEBI:15377"/>
        <dbReference type="ChEBI" id="CHEBI:43474"/>
        <dbReference type="ChEBI" id="CHEBI:57699"/>
        <dbReference type="ChEBI" id="CHEBI:57980"/>
        <dbReference type="EC" id="3.1.3.15"/>
    </reaction>
</comment>
<evidence type="ECO:0000256" key="5">
    <source>
        <dbReference type="ARBA" id="ARBA00022801"/>
    </source>
</evidence>
<dbReference type="GO" id="GO:0005737">
    <property type="term" value="C:cytoplasm"/>
    <property type="evidence" value="ECO:0007669"/>
    <property type="project" value="TreeGrafter"/>
</dbReference>
<dbReference type="EMBL" id="JABAFA010000035">
    <property type="protein sequence ID" value="NMD99514.1"/>
    <property type="molecule type" value="Genomic_DNA"/>
</dbReference>